<evidence type="ECO:0000256" key="1">
    <source>
        <dbReference type="ARBA" id="ARBA00005417"/>
    </source>
</evidence>
<dbReference type="OrthoDB" id="9809450at2"/>
<dbReference type="InterPro" id="IPR029439">
    <property type="entry name" value="Wzt_C"/>
</dbReference>
<dbReference type="Gene3D" id="2.70.50.60">
    <property type="entry name" value="abc- transporter (atp binding component) like domain"/>
    <property type="match status" value="1"/>
</dbReference>
<dbReference type="Gene3D" id="3.40.50.300">
    <property type="entry name" value="P-loop containing nucleotide triphosphate hydrolases"/>
    <property type="match status" value="1"/>
</dbReference>
<evidence type="ECO:0000259" key="5">
    <source>
        <dbReference type="PROSITE" id="PS50893"/>
    </source>
</evidence>
<evidence type="ECO:0000313" key="7">
    <source>
        <dbReference type="Proteomes" id="UP000186323"/>
    </source>
</evidence>
<keyword evidence="4 6" id="KW-0067">ATP-binding</keyword>
<dbReference type="GO" id="GO:0016020">
    <property type="term" value="C:membrane"/>
    <property type="evidence" value="ECO:0007669"/>
    <property type="project" value="InterPro"/>
</dbReference>
<dbReference type="AlphaFoldDB" id="A0A1K1LBW2"/>
<dbReference type="CDD" id="cd10147">
    <property type="entry name" value="Wzt_C-like"/>
    <property type="match status" value="1"/>
</dbReference>
<evidence type="ECO:0000256" key="3">
    <source>
        <dbReference type="ARBA" id="ARBA00022741"/>
    </source>
</evidence>
<keyword evidence="2" id="KW-0813">Transport</keyword>
<dbReference type="Pfam" id="PF00005">
    <property type="entry name" value="ABC_tran"/>
    <property type="match status" value="1"/>
</dbReference>
<protein>
    <submittedName>
        <fullName evidence="6">Teichoic acid export ATP-binding protein TagH</fullName>
        <ecNumber evidence="6">3.6.3.40</ecNumber>
    </submittedName>
</protein>
<dbReference type="CDD" id="cd03220">
    <property type="entry name" value="ABC_KpsT_Wzt"/>
    <property type="match status" value="1"/>
</dbReference>
<dbReference type="GO" id="GO:0005524">
    <property type="term" value="F:ATP binding"/>
    <property type="evidence" value="ECO:0007669"/>
    <property type="project" value="UniProtKB-KW"/>
</dbReference>
<keyword evidence="3" id="KW-0547">Nucleotide-binding</keyword>
<dbReference type="GO" id="GO:0016887">
    <property type="term" value="F:ATP hydrolysis activity"/>
    <property type="evidence" value="ECO:0007669"/>
    <property type="project" value="InterPro"/>
</dbReference>
<dbReference type="RefSeq" id="WP_072332185.1">
    <property type="nucleotide sequence ID" value="NZ_LT630450.1"/>
</dbReference>
<evidence type="ECO:0000313" key="6">
    <source>
        <dbReference type="EMBL" id="SFV72203.1"/>
    </source>
</evidence>
<dbReference type="Pfam" id="PF14524">
    <property type="entry name" value="Wzt_C"/>
    <property type="match status" value="1"/>
</dbReference>
<keyword evidence="6" id="KW-0378">Hydrolase</keyword>
<dbReference type="EMBL" id="LT630450">
    <property type="protein sequence ID" value="SFV72203.1"/>
    <property type="molecule type" value="Genomic_DNA"/>
</dbReference>
<comment type="similarity">
    <text evidence="1">Belongs to the ABC transporter superfamily.</text>
</comment>
<dbReference type="EC" id="3.6.3.40" evidence="6"/>
<dbReference type="InterPro" id="IPR050683">
    <property type="entry name" value="Bact_Polysacc_Export_ATP-bd"/>
</dbReference>
<dbReference type="InterPro" id="IPR003593">
    <property type="entry name" value="AAA+_ATPase"/>
</dbReference>
<evidence type="ECO:0000256" key="2">
    <source>
        <dbReference type="ARBA" id="ARBA00022448"/>
    </source>
</evidence>
<accession>A0A1K1LBW2</accession>
<dbReference type="KEGG" id="dpg:DESPIGER_0311"/>
<name>A0A1K1LBW2_9BACT</name>
<dbReference type="SUPFAM" id="SSF52540">
    <property type="entry name" value="P-loop containing nucleoside triphosphate hydrolases"/>
    <property type="match status" value="1"/>
</dbReference>
<dbReference type="InterPro" id="IPR027417">
    <property type="entry name" value="P-loop_NTPase"/>
</dbReference>
<dbReference type="InterPro" id="IPR003439">
    <property type="entry name" value="ABC_transporter-like_ATP-bd"/>
</dbReference>
<keyword evidence="7" id="KW-1185">Reference proteome</keyword>
<proteinExistence type="inferred from homology"/>
<dbReference type="Proteomes" id="UP000186323">
    <property type="component" value="Chromosome I"/>
</dbReference>
<dbReference type="PROSITE" id="PS50893">
    <property type="entry name" value="ABC_TRANSPORTER_2"/>
    <property type="match status" value="1"/>
</dbReference>
<dbReference type="PANTHER" id="PTHR46743">
    <property type="entry name" value="TEICHOIC ACIDS EXPORT ATP-BINDING PROTEIN TAGH"/>
    <property type="match status" value="1"/>
</dbReference>
<sequence>MSSDPQLLTPARPAADVPSEEAAIVLQDVGKVFEIYDRPVHRLLQMLFRGRRTFYRSFEALHHIDLTIRRGECVGIVGRNGAGKSTLLQIIAGTLAPTTGSVRTCGRVAALLELGSGFNPEFTGRENVFLNAAILGLSDDEIAARYDAIVDFADIGDFIDQPVRNYSSGMVMRLAFAVIAHVDADILIVDEALSVGDAFFTQKCMRFLRQFIATKTLFFVSHDVAAINSLCTHAVFLEHGRIKSAGDPKQITELYLEDIFEAAQGKASTAASPFRRGLVLRQGEEDFRDARQDFLNSSSLRNDIQVFRFDPDAPAFGKGGACIEQVLLLDAQKRPLCWCTGGEVVTLRIDCRARQPLHGPIIGFYLKDRLGQTLFGDNTFLSYMDQPLHVEEGENFCASFCFRMPVLAAGDYSFAVAVAEGTQEEHVQHEWRHDALILTSVASSACAGIMGLPMRSIELAISNDPRRE</sequence>
<feature type="domain" description="ABC transporter" evidence="5">
    <location>
        <begin position="41"/>
        <end position="264"/>
    </location>
</feature>
<reference evidence="7" key="1">
    <citation type="submission" date="2016-10" db="EMBL/GenBank/DDBJ databases">
        <authorList>
            <person name="Wegmann U."/>
        </authorList>
    </citation>
    <scope>NUCLEOTIDE SEQUENCE [LARGE SCALE GENOMIC DNA]</scope>
</reference>
<evidence type="ECO:0000256" key="4">
    <source>
        <dbReference type="ARBA" id="ARBA00022840"/>
    </source>
</evidence>
<dbReference type="GO" id="GO:0140359">
    <property type="term" value="F:ABC-type transporter activity"/>
    <property type="evidence" value="ECO:0007669"/>
    <property type="project" value="InterPro"/>
</dbReference>
<gene>
    <name evidence="6" type="ORF">DESPIGER_0311</name>
</gene>
<dbReference type="InterPro" id="IPR015860">
    <property type="entry name" value="ABC_transpr_TagH-like"/>
</dbReference>
<dbReference type="SMART" id="SM00382">
    <property type="entry name" value="AAA"/>
    <property type="match status" value="1"/>
</dbReference>
<organism evidence="6 7">
    <name type="scientific">Desulfovibrio piger</name>
    <dbReference type="NCBI Taxonomy" id="901"/>
    <lineage>
        <taxon>Bacteria</taxon>
        <taxon>Pseudomonadati</taxon>
        <taxon>Thermodesulfobacteriota</taxon>
        <taxon>Desulfovibrionia</taxon>
        <taxon>Desulfovibrionales</taxon>
        <taxon>Desulfovibrionaceae</taxon>
        <taxon>Desulfovibrio</taxon>
    </lineage>
</organism>
<dbReference type="PANTHER" id="PTHR46743:SF2">
    <property type="entry name" value="TEICHOIC ACIDS EXPORT ATP-BINDING PROTEIN TAGH"/>
    <property type="match status" value="1"/>
</dbReference>